<dbReference type="PANTHER" id="PTHR13170">
    <property type="entry name" value="O-GLCNACASE"/>
    <property type="match status" value="1"/>
</dbReference>
<evidence type="ECO:0000313" key="2">
    <source>
        <dbReference type="EMBL" id="ADV66521.1"/>
    </source>
</evidence>
<name>E8U632_DEIML</name>
<dbReference type="STRING" id="709986.Deima_0866"/>
<proteinExistence type="predicted"/>
<dbReference type="eggNOG" id="COG0456">
    <property type="taxonomic scope" value="Bacteria"/>
</dbReference>
<accession>E8U632</accession>
<dbReference type="PANTHER" id="PTHR13170:SF16">
    <property type="entry name" value="PROTEIN O-GLCNACASE"/>
    <property type="match status" value="1"/>
</dbReference>
<keyword evidence="3" id="KW-1185">Reference proteome</keyword>
<dbReference type="KEGG" id="dmr:Deima_0866"/>
<dbReference type="AlphaFoldDB" id="E8U632"/>
<organism evidence="2 3">
    <name type="scientific">Deinococcus maricopensis (strain DSM 21211 / LMG 22137 / NRRL B-23946 / LB-34)</name>
    <dbReference type="NCBI Taxonomy" id="709986"/>
    <lineage>
        <taxon>Bacteria</taxon>
        <taxon>Thermotogati</taxon>
        <taxon>Deinococcota</taxon>
        <taxon>Deinococci</taxon>
        <taxon>Deinococcales</taxon>
        <taxon>Deinococcaceae</taxon>
        <taxon>Deinococcus</taxon>
    </lineage>
</organism>
<reference evidence="3" key="2">
    <citation type="submission" date="2011-01" db="EMBL/GenBank/DDBJ databases">
        <title>The complete genome of Deinococcus maricopensis DSM 21211.</title>
        <authorList>
            <consortium name="US DOE Joint Genome Institute (JGI-PGF)"/>
            <person name="Lucas S."/>
            <person name="Copeland A."/>
            <person name="Lapidus A."/>
            <person name="Goodwin L."/>
            <person name="Pitluck S."/>
            <person name="Kyrpides N."/>
            <person name="Mavromatis K."/>
            <person name="Pagani I."/>
            <person name="Ivanova N."/>
            <person name="Ovchinnikova G."/>
            <person name="Zeytun A."/>
            <person name="Detter J.C."/>
            <person name="Han C."/>
            <person name="Land M."/>
            <person name="Hauser L."/>
            <person name="Markowitz V."/>
            <person name="Cheng J.-F."/>
            <person name="Hugenholtz P."/>
            <person name="Woyke T."/>
            <person name="Wu D."/>
            <person name="Pukall R."/>
            <person name="Gehrich-Schroeter G."/>
            <person name="Brambilla E."/>
            <person name="Klenk H.-P."/>
            <person name="Eisen J.A."/>
        </authorList>
    </citation>
    <scope>NUCLEOTIDE SEQUENCE [LARGE SCALE GENOMIC DNA]</scope>
    <source>
        <strain evidence="3">DSM 21211 / LMG 22137 / NRRL B-23946 / LB-34</strain>
    </source>
</reference>
<dbReference type="EMBL" id="CP002454">
    <property type="protein sequence ID" value="ADV66521.1"/>
    <property type="molecule type" value="Genomic_DNA"/>
</dbReference>
<dbReference type="HOGENOM" id="CLU_086044_1_0_0"/>
<dbReference type="OrthoDB" id="9802340at2"/>
<dbReference type="Proteomes" id="UP000008635">
    <property type="component" value="Chromosome"/>
</dbReference>
<dbReference type="InterPro" id="IPR000182">
    <property type="entry name" value="GNAT_dom"/>
</dbReference>
<dbReference type="GO" id="GO:0016747">
    <property type="term" value="F:acyltransferase activity, transferring groups other than amino-acyl groups"/>
    <property type="evidence" value="ECO:0007669"/>
    <property type="project" value="InterPro"/>
</dbReference>
<keyword evidence="2" id="KW-0808">Transferase</keyword>
<dbReference type="Gene3D" id="3.40.630.30">
    <property type="match status" value="1"/>
</dbReference>
<sequence>MPDPAFRVRLATPADEAAVYGLCLRTADAGADATALHAHPDLPGHVYAGAYLHVPPAFALIAEDAEGVAGYVLGTPDTPAFEDALARAWWPALRDRYPLGTSGTPHDARLIAHLHSPARTPGALTGTHPAHLHINLAERARGRGVGRALVLRALQGAQDAGAPALHLGVDDRNAGALAFYPRVGFQELNRAPGVVWFGRPTTLTLGEQHA</sequence>
<protein>
    <submittedName>
        <fullName evidence="2">GCN5-related N-acetyltransferase</fullName>
    </submittedName>
</protein>
<gene>
    <name evidence="2" type="ordered locus">Deima_0866</name>
</gene>
<reference evidence="2 3" key="1">
    <citation type="journal article" date="2011" name="Stand. Genomic Sci.">
        <title>Complete genome sequence of Deinococcus maricopensis type strain (LB-34).</title>
        <authorList>
            <person name="Pukall R."/>
            <person name="Zeytun A."/>
            <person name="Lucas S."/>
            <person name="Lapidus A."/>
            <person name="Hammon N."/>
            <person name="Deshpande S."/>
            <person name="Nolan M."/>
            <person name="Cheng J.F."/>
            <person name="Pitluck S."/>
            <person name="Liolios K."/>
            <person name="Pagani I."/>
            <person name="Mikhailova N."/>
            <person name="Ivanova N."/>
            <person name="Mavromatis K."/>
            <person name="Pati A."/>
            <person name="Tapia R."/>
            <person name="Han C."/>
            <person name="Goodwin L."/>
            <person name="Chen A."/>
            <person name="Palaniappan K."/>
            <person name="Land M."/>
            <person name="Hauser L."/>
            <person name="Chang Y.J."/>
            <person name="Jeffries C.D."/>
            <person name="Brambilla E.M."/>
            <person name="Rohde M."/>
            <person name="Goker M."/>
            <person name="Detter J.C."/>
            <person name="Woyke T."/>
            <person name="Bristow J."/>
            <person name="Eisen J.A."/>
            <person name="Markowitz V."/>
            <person name="Hugenholtz P."/>
            <person name="Kyrpides N.C."/>
            <person name="Klenk H.P."/>
        </authorList>
    </citation>
    <scope>NUCLEOTIDE SEQUENCE [LARGE SCALE GENOMIC DNA]</scope>
    <source>
        <strain evidence="3">DSM 21211 / LMG 22137 / NRRL B-23946 / LB-34</strain>
    </source>
</reference>
<evidence type="ECO:0000259" key="1">
    <source>
        <dbReference type="PROSITE" id="PS51186"/>
    </source>
</evidence>
<dbReference type="Pfam" id="PF00583">
    <property type="entry name" value="Acetyltransf_1"/>
    <property type="match status" value="1"/>
</dbReference>
<dbReference type="InterPro" id="IPR016181">
    <property type="entry name" value="Acyl_CoA_acyltransferase"/>
</dbReference>
<dbReference type="InterPro" id="IPR051822">
    <property type="entry name" value="Glycosyl_Hydrolase_84"/>
</dbReference>
<dbReference type="PROSITE" id="PS51186">
    <property type="entry name" value="GNAT"/>
    <property type="match status" value="1"/>
</dbReference>
<dbReference type="RefSeq" id="WP_013556026.1">
    <property type="nucleotide sequence ID" value="NC_014958.1"/>
</dbReference>
<feature type="domain" description="N-acetyltransferase" evidence="1">
    <location>
        <begin position="6"/>
        <end position="206"/>
    </location>
</feature>
<dbReference type="SUPFAM" id="SSF55729">
    <property type="entry name" value="Acyl-CoA N-acyltransferases (Nat)"/>
    <property type="match status" value="1"/>
</dbReference>
<evidence type="ECO:0000313" key="3">
    <source>
        <dbReference type="Proteomes" id="UP000008635"/>
    </source>
</evidence>